<sequence length="73" mass="8498">MSSTVSIFLLGGFNHQILPNRLALVVFKAHYLNFEFSLFDHQVATNRLCILSRWCQSTKSAPWLLLPRPPRLW</sequence>
<evidence type="ECO:0000313" key="2">
    <source>
        <dbReference type="Proteomes" id="UP000012073"/>
    </source>
</evidence>
<dbReference type="AlphaFoldDB" id="R7QNF1"/>
<gene>
    <name evidence="1" type="ORF">CHC_T00006694001</name>
</gene>
<dbReference type="GeneID" id="17326600"/>
<keyword evidence="2" id="KW-1185">Reference proteome</keyword>
<evidence type="ECO:0000313" key="1">
    <source>
        <dbReference type="EMBL" id="CDF38981.1"/>
    </source>
</evidence>
<proteinExistence type="predicted"/>
<dbReference type="Proteomes" id="UP000012073">
    <property type="component" value="Unassembled WGS sequence"/>
</dbReference>
<reference evidence="2" key="1">
    <citation type="journal article" date="2013" name="Proc. Natl. Acad. Sci. U.S.A.">
        <title>Genome structure and metabolic features in the red seaweed Chondrus crispus shed light on evolution of the Archaeplastida.</title>
        <authorList>
            <person name="Collen J."/>
            <person name="Porcel B."/>
            <person name="Carre W."/>
            <person name="Ball S.G."/>
            <person name="Chaparro C."/>
            <person name="Tonon T."/>
            <person name="Barbeyron T."/>
            <person name="Michel G."/>
            <person name="Noel B."/>
            <person name="Valentin K."/>
            <person name="Elias M."/>
            <person name="Artiguenave F."/>
            <person name="Arun A."/>
            <person name="Aury J.M."/>
            <person name="Barbosa-Neto J.F."/>
            <person name="Bothwell J.H."/>
            <person name="Bouget F.Y."/>
            <person name="Brillet L."/>
            <person name="Cabello-Hurtado F."/>
            <person name="Capella-Gutierrez S."/>
            <person name="Charrier B."/>
            <person name="Cladiere L."/>
            <person name="Cock J.M."/>
            <person name="Coelho S.M."/>
            <person name="Colleoni C."/>
            <person name="Czjzek M."/>
            <person name="Da Silva C."/>
            <person name="Delage L."/>
            <person name="Denoeud F."/>
            <person name="Deschamps P."/>
            <person name="Dittami S.M."/>
            <person name="Gabaldon T."/>
            <person name="Gachon C.M."/>
            <person name="Groisillier A."/>
            <person name="Herve C."/>
            <person name="Jabbari K."/>
            <person name="Katinka M."/>
            <person name="Kloareg B."/>
            <person name="Kowalczyk N."/>
            <person name="Labadie K."/>
            <person name="Leblanc C."/>
            <person name="Lopez P.J."/>
            <person name="McLachlan D.H."/>
            <person name="Meslet-Cladiere L."/>
            <person name="Moustafa A."/>
            <person name="Nehr Z."/>
            <person name="Nyvall Collen P."/>
            <person name="Panaud O."/>
            <person name="Partensky F."/>
            <person name="Poulain J."/>
            <person name="Rensing S.A."/>
            <person name="Rousvoal S."/>
            <person name="Samson G."/>
            <person name="Symeonidi A."/>
            <person name="Weissenbach J."/>
            <person name="Zambounis A."/>
            <person name="Wincker P."/>
            <person name="Boyen C."/>
        </authorList>
    </citation>
    <scope>NUCLEOTIDE SEQUENCE [LARGE SCALE GENOMIC DNA]</scope>
    <source>
        <strain evidence="2">cv. Stackhouse</strain>
    </source>
</reference>
<dbReference type="EMBL" id="HG001983">
    <property type="protein sequence ID" value="CDF38981.1"/>
    <property type="molecule type" value="Genomic_DNA"/>
</dbReference>
<protein>
    <submittedName>
        <fullName evidence="1">Uncharacterized protein</fullName>
    </submittedName>
</protein>
<organism evidence="1 2">
    <name type="scientific">Chondrus crispus</name>
    <name type="common">Carrageen Irish moss</name>
    <name type="synonym">Polymorpha crispa</name>
    <dbReference type="NCBI Taxonomy" id="2769"/>
    <lineage>
        <taxon>Eukaryota</taxon>
        <taxon>Rhodophyta</taxon>
        <taxon>Florideophyceae</taxon>
        <taxon>Rhodymeniophycidae</taxon>
        <taxon>Gigartinales</taxon>
        <taxon>Gigartinaceae</taxon>
        <taxon>Chondrus</taxon>
    </lineage>
</organism>
<dbReference type="KEGG" id="ccp:CHC_T00006694001"/>
<dbReference type="Gramene" id="CDF38981">
    <property type="protein sequence ID" value="CDF38981"/>
    <property type="gene ID" value="CHC_T00006694001"/>
</dbReference>
<dbReference type="RefSeq" id="XP_005718886.1">
    <property type="nucleotide sequence ID" value="XM_005718829.1"/>
</dbReference>
<name>R7QNF1_CHOCR</name>
<accession>R7QNF1</accession>